<evidence type="ECO:0000256" key="5">
    <source>
        <dbReference type="HAMAP-Rule" id="MF_00256"/>
    </source>
</evidence>
<evidence type="ECO:0000313" key="7">
    <source>
        <dbReference type="EMBL" id="WNY26874.1"/>
    </source>
</evidence>
<dbReference type="InterPro" id="IPR020926">
    <property type="entry name" value="Ribosomal_eL15_arc"/>
</dbReference>
<dbReference type="GO" id="GO:0002181">
    <property type="term" value="P:cytoplasmic translation"/>
    <property type="evidence" value="ECO:0007669"/>
    <property type="project" value="TreeGrafter"/>
</dbReference>
<feature type="region of interest" description="Disordered" evidence="6">
    <location>
        <begin position="159"/>
        <end position="196"/>
    </location>
</feature>
<dbReference type="GO" id="GO:0003735">
    <property type="term" value="F:structural constituent of ribosome"/>
    <property type="evidence" value="ECO:0007669"/>
    <property type="project" value="InterPro"/>
</dbReference>
<comment type="similarity">
    <text evidence="1 5">Belongs to the eukaryotic ribosomal protein eL15 family.</text>
</comment>
<proteinExistence type="inferred from homology"/>
<dbReference type="GO" id="GO:0022625">
    <property type="term" value="C:cytosolic large ribosomal subunit"/>
    <property type="evidence" value="ECO:0007669"/>
    <property type="project" value="TreeGrafter"/>
</dbReference>
<evidence type="ECO:0000256" key="1">
    <source>
        <dbReference type="ARBA" id="ARBA00006857"/>
    </source>
</evidence>
<evidence type="ECO:0000256" key="2">
    <source>
        <dbReference type="ARBA" id="ARBA00022980"/>
    </source>
</evidence>
<evidence type="ECO:0000256" key="6">
    <source>
        <dbReference type="SAM" id="MobiDB-lite"/>
    </source>
</evidence>
<dbReference type="GO" id="GO:0003723">
    <property type="term" value="F:RNA binding"/>
    <property type="evidence" value="ECO:0007669"/>
    <property type="project" value="TreeGrafter"/>
</dbReference>
<feature type="compositionally biased region" description="Basic and acidic residues" evidence="6">
    <location>
        <begin position="180"/>
        <end position="196"/>
    </location>
</feature>
<dbReference type="HAMAP" id="MF_00256">
    <property type="entry name" value="Ribosomal_eL15"/>
    <property type="match status" value="1"/>
</dbReference>
<dbReference type="PANTHER" id="PTHR11847:SF4">
    <property type="entry name" value="LARGE RIBOSOMAL SUBUNIT PROTEIN EL15"/>
    <property type="match status" value="1"/>
</dbReference>
<organism evidence="7 8">
    <name type="scientific">Methanolapillus ohkumae</name>
    <dbReference type="NCBI Taxonomy" id="3028298"/>
    <lineage>
        <taxon>Archaea</taxon>
        <taxon>Methanobacteriati</taxon>
        <taxon>Methanobacteriota</taxon>
        <taxon>Stenosarchaea group</taxon>
        <taxon>Methanomicrobia</taxon>
        <taxon>Methanosarcinales</taxon>
        <taxon>Methanosarcinaceae</taxon>
        <taxon>Methanolapillus</taxon>
    </lineage>
</organism>
<reference evidence="7 8" key="1">
    <citation type="submission" date="2023-07" db="EMBL/GenBank/DDBJ databases">
        <title>Closed genome sequence of Methanosarcinaceae archaeon Am2.</title>
        <authorList>
            <person name="Poehlein A."/>
            <person name="Protasov E."/>
            <person name="Platt K."/>
            <person name="Reeh H."/>
            <person name="Daniel R."/>
            <person name="Brune A."/>
        </authorList>
    </citation>
    <scope>NUCLEOTIDE SEQUENCE [LARGE SCALE GENOMIC DNA]</scope>
    <source>
        <strain evidence="7 8">Am2</strain>
    </source>
</reference>
<accession>A0AA96V585</accession>
<gene>
    <name evidence="5" type="primary">rpl15e</name>
    <name evidence="7" type="ORF">MsAm2_06550</name>
</gene>
<name>A0AA96V585_9EURY</name>
<dbReference type="NCBIfam" id="NF003269">
    <property type="entry name" value="PRK04243.1"/>
    <property type="match status" value="1"/>
</dbReference>
<dbReference type="AlphaFoldDB" id="A0AA96V585"/>
<dbReference type="EMBL" id="CP131061">
    <property type="protein sequence ID" value="WNY26874.1"/>
    <property type="molecule type" value="Genomic_DNA"/>
</dbReference>
<evidence type="ECO:0000313" key="8">
    <source>
        <dbReference type="Proteomes" id="UP001304970"/>
    </source>
</evidence>
<dbReference type="PANTHER" id="PTHR11847">
    <property type="entry name" value="RIBOSOMAL PROTEIN L15"/>
    <property type="match status" value="1"/>
</dbReference>
<keyword evidence="3 5" id="KW-0687">Ribonucleoprotein</keyword>
<dbReference type="Gene3D" id="3.40.1120.10">
    <property type="entry name" value="Ribosomal protein l15e"/>
    <property type="match status" value="1"/>
</dbReference>
<dbReference type="GeneID" id="89228062"/>
<dbReference type="SUPFAM" id="SSF54189">
    <property type="entry name" value="Ribosomal proteins S24e, L23 and L15e"/>
    <property type="match status" value="1"/>
</dbReference>
<sequence length="196" mass="22713">MVKSFYGYVRDAWKKPEESYVDELRWERLQVWRRSGSVTRVERPTRIDRARSLGYKAKQGIIVVRVKVRRGGLRQARYIRGRRTHNMGMSKTTAGKSIQRICEERAGRKYPNLEVLNSYWVGEDGKFKWYEVILVDPSHPVIQSDKHLNWVCKGANRGRAQRGLTSAGKKGRGLTIRGNGSEKQRPSLRANRDRGK</sequence>
<evidence type="ECO:0000256" key="4">
    <source>
        <dbReference type="ARBA" id="ARBA00035214"/>
    </source>
</evidence>
<keyword evidence="8" id="KW-1185">Reference proteome</keyword>
<dbReference type="InterPro" id="IPR000439">
    <property type="entry name" value="Ribosomal_eL15"/>
</dbReference>
<dbReference type="InterPro" id="IPR012678">
    <property type="entry name" value="Ribosomal_uL23/eL15/eS24_sf"/>
</dbReference>
<dbReference type="Pfam" id="PF00827">
    <property type="entry name" value="Ribosomal_L15e"/>
    <property type="match status" value="1"/>
</dbReference>
<dbReference type="RefSeq" id="WP_338098377.1">
    <property type="nucleotide sequence ID" value="NZ_CP131061.1"/>
</dbReference>
<protein>
    <recommendedName>
        <fullName evidence="4 5">Large ribosomal subunit protein eL15</fullName>
    </recommendedName>
</protein>
<dbReference type="FunFam" id="3.40.1120.10:FF:000002">
    <property type="entry name" value="50S ribosomal protein L15e"/>
    <property type="match status" value="1"/>
</dbReference>
<evidence type="ECO:0000256" key="3">
    <source>
        <dbReference type="ARBA" id="ARBA00023274"/>
    </source>
</evidence>
<dbReference type="SMART" id="SM01384">
    <property type="entry name" value="Ribosomal_L15e"/>
    <property type="match status" value="1"/>
</dbReference>
<dbReference type="InterPro" id="IPR024794">
    <property type="entry name" value="Rbsml_eL15_core_dom_sf"/>
</dbReference>
<dbReference type="Proteomes" id="UP001304970">
    <property type="component" value="Chromosome"/>
</dbReference>
<keyword evidence="2 5" id="KW-0689">Ribosomal protein</keyword>